<evidence type="ECO:0000256" key="1">
    <source>
        <dbReference type="SAM" id="MobiDB-lite"/>
    </source>
</evidence>
<evidence type="ECO:0000256" key="2">
    <source>
        <dbReference type="SAM" id="Phobius"/>
    </source>
</evidence>
<feature type="transmembrane region" description="Helical" evidence="2">
    <location>
        <begin position="801"/>
        <end position="823"/>
    </location>
</feature>
<gene>
    <name evidence="4" type="ORF">WJX81_004536</name>
</gene>
<keyword evidence="2" id="KW-0472">Membrane</keyword>
<dbReference type="AlphaFoldDB" id="A0AAW1RZI2"/>
<dbReference type="EMBL" id="JALJOU010000017">
    <property type="protein sequence ID" value="KAK9839258.1"/>
    <property type="molecule type" value="Genomic_DNA"/>
</dbReference>
<comment type="caution">
    <text evidence="4">The sequence shown here is derived from an EMBL/GenBank/DDBJ whole genome shotgun (WGS) entry which is preliminary data.</text>
</comment>
<keyword evidence="5" id="KW-1185">Reference proteome</keyword>
<feature type="chain" id="PRO_5043553531" evidence="3">
    <location>
        <begin position="20"/>
        <end position="885"/>
    </location>
</feature>
<keyword evidence="2" id="KW-1133">Transmembrane helix</keyword>
<keyword evidence="2" id="KW-0812">Transmembrane</keyword>
<feature type="region of interest" description="Disordered" evidence="1">
    <location>
        <begin position="67"/>
        <end position="167"/>
    </location>
</feature>
<accession>A0AAW1RZI2</accession>
<feature type="signal peptide" evidence="3">
    <location>
        <begin position="1"/>
        <end position="19"/>
    </location>
</feature>
<reference evidence="4 5" key="1">
    <citation type="journal article" date="2024" name="Nat. Commun.">
        <title>Phylogenomics reveals the evolutionary origins of lichenization in chlorophyte algae.</title>
        <authorList>
            <person name="Puginier C."/>
            <person name="Libourel C."/>
            <person name="Otte J."/>
            <person name="Skaloud P."/>
            <person name="Haon M."/>
            <person name="Grisel S."/>
            <person name="Petersen M."/>
            <person name="Berrin J.G."/>
            <person name="Delaux P.M."/>
            <person name="Dal Grande F."/>
            <person name="Keller J."/>
        </authorList>
    </citation>
    <scope>NUCLEOTIDE SEQUENCE [LARGE SCALE GENOMIC DNA]</scope>
    <source>
        <strain evidence="4 5">SAG 245.80</strain>
    </source>
</reference>
<feature type="compositionally biased region" description="Low complexity" evidence="1">
    <location>
        <begin position="102"/>
        <end position="116"/>
    </location>
</feature>
<proteinExistence type="predicted"/>
<evidence type="ECO:0000313" key="5">
    <source>
        <dbReference type="Proteomes" id="UP001445335"/>
    </source>
</evidence>
<evidence type="ECO:0000256" key="3">
    <source>
        <dbReference type="SAM" id="SignalP"/>
    </source>
</evidence>
<dbReference type="Proteomes" id="UP001445335">
    <property type="component" value="Unassembled WGS sequence"/>
</dbReference>
<organism evidence="4 5">
    <name type="scientific">Elliptochloris bilobata</name>
    <dbReference type="NCBI Taxonomy" id="381761"/>
    <lineage>
        <taxon>Eukaryota</taxon>
        <taxon>Viridiplantae</taxon>
        <taxon>Chlorophyta</taxon>
        <taxon>core chlorophytes</taxon>
        <taxon>Trebouxiophyceae</taxon>
        <taxon>Trebouxiophyceae incertae sedis</taxon>
        <taxon>Elliptochloris clade</taxon>
        <taxon>Elliptochloris</taxon>
    </lineage>
</organism>
<feature type="compositionally biased region" description="Polar residues" evidence="1">
    <location>
        <begin position="158"/>
        <end position="167"/>
    </location>
</feature>
<evidence type="ECO:0000313" key="4">
    <source>
        <dbReference type="EMBL" id="KAK9839258.1"/>
    </source>
</evidence>
<sequence>MVRVLAFVCLVMCLRATAAYEDSFSTDSTSTDYAAQAAGGLTQHSSGSSLANEGAQSSTRAYAGSAYGAGDSSYGQPSQRETSRRGSRATASDLAADASPFSATTDSSSGGDTADSSDAERTYSAHPVLSTDDQAASGVMGALQGSRDIGGQRGSAPRFSQAQQATAQQLPIGYAQQGNGQSQPVSVQQVPEWALAGVSQGSSASSLRQPFAQQVDLPVAVQPVAEDANGNVYALQGGSDAGSLGGVSYTRPGSGGIASALAAQSKQAAAAQRAAAQEALSERVASSLLSSVAALGVQRASRERAGSVAGSRAFGNQVTAPSGAPASAAAPAPAVQGVPVTLVVEQTDSRFPGAQRVDVYEGAAAAEPSITDLAAFEGAFLESLIAAIAAPAPAPAATASVAADAEAAGASPAAAPAAAPVSGSLPAFHAPAAAPFPARPETIGTLPIDTFGADFSGVEPVGAHSGGHDMASLGHVGYHPRAAAHDRASLLVNPVQAAAGSGGVPEPLLTPVNLPTVRTAMHEVVAADAAARFAAMAPAAAAPASFPNPKAPGAAVGAAAAPAAGRAAMHEFVAADAALRAAAAAPEPLLASVKETRRAIVSTTPRAALPGAAAEPAAVPAIPAAPLPGGTAGKQRMLIAGYPAVSFQATLQDIAPDAWASTKDTYLSGVSQAASVDAKWVHVTGVSKTAPLVVDTQITYENSDTSASSALATSMRDTGGSTIYVPGFGNAAVTNVKELTVPAADPKLSLPGSPKPAPNPLQTTGTLSFAAIANSGLRPTETLTVQQPEGYFGQGGLTMGAGAGIAVGVIVFVGVLLAFAALWRRRTSRLHHWSNCQAPETPGTARMDDITPFAHAVAGKALPRVAAWPAPAMSQQGELKGKATV</sequence>
<protein>
    <submittedName>
        <fullName evidence="4">Uncharacterized protein</fullName>
    </submittedName>
</protein>
<keyword evidence="3" id="KW-0732">Signal</keyword>
<name>A0AAW1RZI2_9CHLO</name>